<dbReference type="GO" id="GO:0020037">
    <property type="term" value="F:heme binding"/>
    <property type="evidence" value="ECO:0007669"/>
    <property type="project" value="InterPro"/>
</dbReference>
<dbReference type="PANTHER" id="PTHR47217">
    <property type="entry name" value="GLOBIN-LIKE PROTEIN"/>
    <property type="match status" value="1"/>
</dbReference>
<dbReference type="SUPFAM" id="SSF46458">
    <property type="entry name" value="Globin-like"/>
    <property type="match status" value="1"/>
</dbReference>
<reference evidence="8" key="1">
    <citation type="submission" date="2021-09" db="EMBL/GenBank/DDBJ databases">
        <authorList>
            <person name="Martin H S."/>
        </authorList>
    </citation>
    <scope>NUCLEOTIDE SEQUENCE</scope>
</reference>
<dbReference type="Proteomes" id="UP000789524">
    <property type="component" value="Unassembled WGS sequence"/>
</dbReference>
<evidence type="ECO:0000256" key="2">
    <source>
        <dbReference type="ARBA" id="ARBA00022617"/>
    </source>
</evidence>
<evidence type="ECO:0000256" key="3">
    <source>
        <dbReference type="ARBA" id="ARBA00022621"/>
    </source>
</evidence>
<keyword evidence="3 6" id="KW-0561">Oxygen transport</keyword>
<comment type="caution">
    <text evidence="8">The sequence shown here is derived from an EMBL/GenBank/DDBJ whole genome shotgun (WGS) entry which is preliminary data.</text>
</comment>
<sequence length="167" mass="19112">MGGIVSRIWWGGDPDVVDAYSGLSNRDTYIVQKTWALVYCNAAENGIELFKRLFHANPETKYFFVTFRNLSDEELDKSHQFRAHVINLMSSLNLAITNLHQPEVSAALMNKLGVSHGKRGIREEHFLSLKHVMVDMLSSLLGLDESALMSWNKTIDFIYKHIFETLH</sequence>
<accession>A0A8J2VX10</accession>
<evidence type="ECO:0000259" key="7">
    <source>
        <dbReference type="PROSITE" id="PS01033"/>
    </source>
</evidence>
<dbReference type="Pfam" id="PF00042">
    <property type="entry name" value="Globin"/>
    <property type="match status" value="1"/>
</dbReference>
<protein>
    <submittedName>
        <fullName evidence="8">(African queen) hypothetical protein</fullName>
    </submittedName>
</protein>
<dbReference type="GO" id="GO:0005344">
    <property type="term" value="F:oxygen carrier activity"/>
    <property type="evidence" value="ECO:0007669"/>
    <property type="project" value="UniProtKB-KW"/>
</dbReference>
<dbReference type="InterPro" id="IPR000971">
    <property type="entry name" value="Globin"/>
</dbReference>
<organism evidence="8 9">
    <name type="scientific">Danaus chrysippus</name>
    <name type="common">African queen</name>
    <dbReference type="NCBI Taxonomy" id="151541"/>
    <lineage>
        <taxon>Eukaryota</taxon>
        <taxon>Metazoa</taxon>
        <taxon>Ecdysozoa</taxon>
        <taxon>Arthropoda</taxon>
        <taxon>Hexapoda</taxon>
        <taxon>Insecta</taxon>
        <taxon>Pterygota</taxon>
        <taxon>Neoptera</taxon>
        <taxon>Endopterygota</taxon>
        <taxon>Lepidoptera</taxon>
        <taxon>Glossata</taxon>
        <taxon>Ditrysia</taxon>
        <taxon>Papilionoidea</taxon>
        <taxon>Nymphalidae</taxon>
        <taxon>Danainae</taxon>
        <taxon>Danaini</taxon>
        <taxon>Danaina</taxon>
        <taxon>Danaus</taxon>
        <taxon>Anosia</taxon>
    </lineage>
</organism>
<evidence type="ECO:0000256" key="1">
    <source>
        <dbReference type="ARBA" id="ARBA00022448"/>
    </source>
</evidence>
<name>A0A8J2VX10_9NEOP</name>
<feature type="domain" description="Globin" evidence="7">
    <location>
        <begin position="22"/>
        <end position="167"/>
    </location>
</feature>
<comment type="similarity">
    <text evidence="6">Belongs to the globin family.</text>
</comment>
<evidence type="ECO:0000256" key="4">
    <source>
        <dbReference type="ARBA" id="ARBA00022723"/>
    </source>
</evidence>
<dbReference type="PROSITE" id="PS01033">
    <property type="entry name" value="GLOBIN"/>
    <property type="match status" value="1"/>
</dbReference>
<keyword evidence="2 6" id="KW-0349">Heme</keyword>
<dbReference type="InterPro" id="IPR012292">
    <property type="entry name" value="Globin/Proto"/>
</dbReference>
<dbReference type="AlphaFoldDB" id="A0A8J2VX10"/>
<evidence type="ECO:0000256" key="5">
    <source>
        <dbReference type="ARBA" id="ARBA00023004"/>
    </source>
</evidence>
<keyword evidence="1 6" id="KW-0813">Transport</keyword>
<dbReference type="EMBL" id="CAKASE010000082">
    <property type="protein sequence ID" value="CAG9584508.1"/>
    <property type="molecule type" value="Genomic_DNA"/>
</dbReference>
<evidence type="ECO:0000256" key="6">
    <source>
        <dbReference type="RuleBase" id="RU000356"/>
    </source>
</evidence>
<gene>
    <name evidence="8" type="ORF">DCHRY22_LOCUS15085</name>
</gene>
<dbReference type="GO" id="GO:0046872">
    <property type="term" value="F:metal ion binding"/>
    <property type="evidence" value="ECO:0007669"/>
    <property type="project" value="UniProtKB-KW"/>
</dbReference>
<dbReference type="InterPro" id="IPR009050">
    <property type="entry name" value="Globin-like_sf"/>
</dbReference>
<keyword evidence="5" id="KW-0408">Iron</keyword>
<dbReference type="InterPro" id="IPR044399">
    <property type="entry name" value="Mb-like_M"/>
</dbReference>
<dbReference type="PANTHER" id="PTHR47217:SF1">
    <property type="entry name" value="GLOBIN-LIKE PROTEIN"/>
    <property type="match status" value="1"/>
</dbReference>
<evidence type="ECO:0000313" key="9">
    <source>
        <dbReference type="Proteomes" id="UP000789524"/>
    </source>
</evidence>
<proteinExistence type="inferred from homology"/>
<keyword evidence="4" id="KW-0479">Metal-binding</keyword>
<dbReference type="Gene3D" id="1.10.490.10">
    <property type="entry name" value="Globins"/>
    <property type="match status" value="1"/>
</dbReference>
<keyword evidence="9" id="KW-1185">Reference proteome</keyword>
<dbReference type="GO" id="GO:0019825">
    <property type="term" value="F:oxygen binding"/>
    <property type="evidence" value="ECO:0007669"/>
    <property type="project" value="InterPro"/>
</dbReference>
<dbReference type="CDD" id="cd01040">
    <property type="entry name" value="Mb-like"/>
    <property type="match status" value="1"/>
</dbReference>
<evidence type="ECO:0000313" key="8">
    <source>
        <dbReference type="EMBL" id="CAG9584508.1"/>
    </source>
</evidence>
<dbReference type="OrthoDB" id="436496at2759"/>